<keyword evidence="3 7" id="KW-0812">Transmembrane</keyword>
<dbReference type="EMBL" id="JAAECE010000004">
    <property type="protein sequence ID" value="KAF1802325.1"/>
    <property type="molecule type" value="Genomic_DNA"/>
</dbReference>
<dbReference type="InterPro" id="IPR020846">
    <property type="entry name" value="MFS_dom"/>
</dbReference>
<dbReference type="CDD" id="cd17330">
    <property type="entry name" value="MFS_SLC46_TetA_like"/>
    <property type="match status" value="1"/>
</dbReference>
<feature type="region of interest" description="Disordered" evidence="6">
    <location>
        <begin position="70"/>
        <end position="93"/>
    </location>
</feature>
<dbReference type="PROSITE" id="PS50850">
    <property type="entry name" value="MFS"/>
    <property type="match status" value="1"/>
</dbReference>
<feature type="transmembrane region" description="Helical" evidence="7">
    <location>
        <begin position="489"/>
        <end position="513"/>
    </location>
</feature>
<feature type="transmembrane region" description="Helical" evidence="7">
    <location>
        <begin position="126"/>
        <end position="150"/>
    </location>
</feature>
<dbReference type="GO" id="GO:0016020">
    <property type="term" value="C:membrane"/>
    <property type="evidence" value="ECO:0007669"/>
    <property type="project" value="UniProtKB-SubCell"/>
</dbReference>
<feature type="transmembrane region" description="Helical" evidence="7">
    <location>
        <begin position="253"/>
        <end position="275"/>
    </location>
</feature>
<comment type="subcellular location">
    <subcellularLocation>
        <location evidence="1">Membrane</location>
        <topology evidence="1">Multi-pass membrane protein</topology>
    </subcellularLocation>
</comment>
<dbReference type="Proteomes" id="UP000469890">
    <property type="component" value="Unassembled WGS sequence"/>
</dbReference>
<feature type="transmembrane region" description="Helical" evidence="7">
    <location>
        <begin position="420"/>
        <end position="436"/>
    </location>
</feature>
<dbReference type="InterPro" id="IPR011701">
    <property type="entry name" value="MFS"/>
</dbReference>
<name>A0A8H4F2D2_MUCCL</name>
<sequence>MDPQDTLSKSYTDSISSYLYQQDDDVESLYNNLNAHGTNQSISSNLSNFNSTGYTTPIIAIPKIMAAADDDTSATRQRRGSSLYSSPRQHHYPNCADAHSFDQYSIDNESQDDDDAVTPLPKVQMLVISILLFSEPLTSTILFPFIYFMIKDFHLSNDEKEIGAYAGWITSVFFIAQFCTAIMWGRVSDRYGRRPVLLTGLIGNTISSCLFGLSKSLWWAIGARALCGIMNGNSGVARSMVSEITDNTNKAKAFSIFGFCWGAGMIAGPALGGYLAKPVEQFPGLFGDSVFLTTYPYFLPCFVSSCGSMIGFVIGYFYLKESNPNVLADRKWTSEANERTALLAGNNNNSNAVMDESVTKRILPKSGSMRLVTQTSIIIIVAYSVFGFHAMVFDEVLPLYFTAPVVAGGLGITRTDFAKALSFFGVIQLVFQFGIYPRLTKYYSTLVLCRLAFLMFIPVYFLFPELSTLRDWVASNISAEASENWTFRFVYLFLMLIRYSGCCLAYTGLGIMVSTSAAPEILGTVNGICQSCLSLVRALGPTFGGTLWSLSIKDGNVFPLDRHLVYYIIGCLSVFSFLQSFYIPNSVALGGDKKR</sequence>
<evidence type="ECO:0000256" key="2">
    <source>
        <dbReference type="ARBA" id="ARBA00022448"/>
    </source>
</evidence>
<evidence type="ECO:0000256" key="3">
    <source>
        <dbReference type="ARBA" id="ARBA00022692"/>
    </source>
</evidence>
<dbReference type="SUPFAM" id="SSF103473">
    <property type="entry name" value="MFS general substrate transporter"/>
    <property type="match status" value="1"/>
</dbReference>
<evidence type="ECO:0000256" key="7">
    <source>
        <dbReference type="SAM" id="Phobius"/>
    </source>
</evidence>
<dbReference type="PRINTS" id="PR01035">
    <property type="entry name" value="TCRTETA"/>
</dbReference>
<dbReference type="GO" id="GO:0022857">
    <property type="term" value="F:transmembrane transporter activity"/>
    <property type="evidence" value="ECO:0007669"/>
    <property type="project" value="InterPro"/>
</dbReference>
<evidence type="ECO:0000313" key="9">
    <source>
        <dbReference type="EMBL" id="KAF1802325.1"/>
    </source>
</evidence>
<evidence type="ECO:0000256" key="1">
    <source>
        <dbReference type="ARBA" id="ARBA00004141"/>
    </source>
</evidence>
<dbReference type="Gene3D" id="1.20.1250.20">
    <property type="entry name" value="MFS general substrate transporter like domains"/>
    <property type="match status" value="1"/>
</dbReference>
<evidence type="ECO:0000259" key="8">
    <source>
        <dbReference type="PROSITE" id="PS50850"/>
    </source>
</evidence>
<reference evidence="9 10" key="1">
    <citation type="submission" date="2019-09" db="EMBL/GenBank/DDBJ databases">
        <authorList>
            <consortium name="DOE Joint Genome Institute"/>
            <person name="Mondo S.J."/>
            <person name="Navarro-Mendoza M.I."/>
            <person name="Perez-Arques C."/>
            <person name="Panchal S."/>
            <person name="Nicolas F.E."/>
            <person name="Ganguly P."/>
            <person name="Pangilinan J."/>
            <person name="Grigoriev I."/>
            <person name="Heitman J."/>
            <person name="Sanya K."/>
            <person name="Garre V."/>
        </authorList>
    </citation>
    <scope>NUCLEOTIDE SEQUENCE [LARGE SCALE GENOMIC DNA]</scope>
    <source>
        <strain evidence="9 10">MU402</strain>
    </source>
</reference>
<dbReference type="AlphaFoldDB" id="A0A8H4F2D2"/>
<dbReference type="PANTHER" id="PTHR23504:SF15">
    <property type="entry name" value="MAJOR FACILITATOR SUPERFAMILY (MFS) PROFILE DOMAIN-CONTAINING PROTEIN"/>
    <property type="match status" value="1"/>
</dbReference>
<keyword evidence="4 7" id="KW-1133">Transmembrane helix</keyword>
<dbReference type="Pfam" id="PF07690">
    <property type="entry name" value="MFS_1"/>
    <property type="match status" value="1"/>
</dbReference>
<dbReference type="PANTHER" id="PTHR23504">
    <property type="entry name" value="MAJOR FACILITATOR SUPERFAMILY DOMAIN-CONTAINING PROTEIN 10"/>
    <property type="match status" value="1"/>
</dbReference>
<evidence type="ECO:0000256" key="6">
    <source>
        <dbReference type="SAM" id="MobiDB-lite"/>
    </source>
</evidence>
<proteinExistence type="predicted"/>
<accession>A0A8H4F2D2</accession>
<feature type="transmembrane region" description="Helical" evidence="7">
    <location>
        <begin position="295"/>
        <end position="319"/>
    </location>
</feature>
<organism evidence="9 10">
    <name type="scientific">Mucor circinelloides f. lusitanicus</name>
    <name type="common">Mucor racemosus var. lusitanicus</name>
    <dbReference type="NCBI Taxonomy" id="29924"/>
    <lineage>
        <taxon>Eukaryota</taxon>
        <taxon>Fungi</taxon>
        <taxon>Fungi incertae sedis</taxon>
        <taxon>Mucoromycota</taxon>
        <taxon>Mucoromycotina</taxon>
        <taxon>Mucoromycetes</taxon>
        <taxon>Mucorales</taxon>
        <taxon>Mucorineae</taxon>
        <taxon>Mucoraceae</taxon>
        <taxon>Mucor</taxon>
    </lineage>
</organism>
<protein>
    <submittedName>
        <fullName evidence="9">Major facilitator superfamily domain-containing protein</fullName>
    </submittedName>
</protein>
<evidence type="ECO:0000256" key="5">
    <source>
        <dbReference type="ARBA" id="ARBA00023136"/>
    </source>
</evidence>
<comment type="caution">
    <text evidence="9">The sequence shown here is derived from an EMBL/GenBank/DDBJ whole genome shotgun (WGS) entry which is preliminary data.</text>
</comment>
<feature type="transmembrane region" description="Helical" evidence="7">
    <location>
        <begin position="442"/>
        <end position="463"/>
    </location>
</feature>
<dbReference type="InterPro" id="IPR001958">
    <property type="entry name" value="Tet-R_TetA/multi-R_MdtG-like"/>
</dbReference>
<dbReference type="InterPro" id="IPR036259">
    <property type="entry name" value="MFS_trans_sf"/>
</dbReference>
<evidence type="ECO:0000256" key="4">
    <source>
        <dbReference type="ARBA" id="ARBA00022989"/>
    </source>
</evidence>
<feature type="transmembrane region" description="Helical" evidence="7">
    <location>
        <begin position="162"/>
        <end position="184"/>
    </location>
</feature>
<keyword evidence="5 7" id="KW-0472">Membrane</keyword>
<feature type="domain" description="Major facilitator superfamily (MFS) profile" evidence="8">
    <location>
        <begin position="124"/>
        <end position="588"/>
    </location>
</feature>
<feature type="transmembrane region" description="Helical" evidence="7">
    <location>
        <begin position="564"/>
        <end position="585"/>
    </location>
</feature>
<feature type="transmembrane region" description="Helical" evidence="7">
    <location>
        <begin position="371"/>
        <end position="391"/>
    </location>
</feature>
<evidence type="ECO:0000313" key="10">
    <source>
        <dbReference type="Proteomes" id="UP000469890"/>
    </source>
</evidence>
<keyword evidence="2" id="KW-0813">Transport</keyword>
<gene>
    <name evidence="9" type="ORF">FB192DRAFT_1377553</name>
</gene>